<dbReference type="GO" id="GO:0003735">
    <property type="term" value="F:structural constituent of ribosome"/>
    <property type="evidence" value="ECO:0007669"/>
    <property type="project" value="InterPro"/>
</dbReference>
<dbReference type="OrthoDB" id="274752at2759"/>
<protein>
    <submittedName>
        <fullName evidence="4">Nucleic acid-binding protein</fullName>
    </submittedName>
</protein>
<gene>
    <name evidence="4" type="ORF">DICSQDRAFT_136688</name>
</gene>
<keyword evidence="3" id="KW-0687">Ribonucleoprotein</keyword>
<name>R7SZT4_DICSQ</name>
<dbReference type="PANTHER" id="PTHR10744:SF1">
    <property type="entry name" value="SMALL RIBOSOMAL SUBUNIT PROTEIN US17M"/>
    <property type="match status" value="1"/>
</dbReference>
<dbReference type="HOGENOM" id="CLU_073626_2_0_1"/>
<dbReference type="Proteomes" id="UP000053319">
    <property type="component" value="Unassembled WGS sequence"/>
</dbReference>
<dbReference type="InterPro" id="IPR012340">
    <property type="entry name" value="NA-bd_OB-fold"/>
</dbReference>
<dbReference type="CDD" id="cd00364">
    <property type="entry name" value="Ribosomal_uS17"/>
    <property type="match status" value="1"/>
</dbReference>
<proteinExistence type="inferred from homology"/>
<dbReference type="Gene3D" id="2.40.50.140">
    <property type="entry name" value="Nucleic acid-binding proteins"/>
    <property type="match status" value="1"/>
</dbReference>
<dbReference type="GO" id="GO:0005739">
    <property type="term" value="C:mitochondrion"/>
    <property type="evidence" value="ECO:0007669"/>
    <property type="project" value="TreeGrafter"/>
</dbReference>
<dbReference type="GeneID" id="18835502"/>
<dbReference type="PANTHER" id="PTHR10744">
    <property type="entry name" value="40S RIBOSOMAL PROTEIN S11 FAMILY MEMBER"/>
    <property type="match status" value="1"/>
</dbReference>
<evidence type="ECO:0000256" key="2">
    <source>
        <dbReference type="ARBA" id="ARBA00022980"/>
    </source>
</evidence>
<dbReference type="Pfam" id="PF00366">
    <property type="entry name" value="Ribosomal_S17"/>
    <property type="match status" value="1"/>
</dbReference>
<dbReference type="OMA" id="RFITHAK"/>
<dbReference type="InterPro" id="IPR000266">
    <property type="entry name" value="Ribosomal_uS17"/>
</dbReference>
<accession>R7SZT4</accession>
<dbReference type="GO" id="GO:0005840">
    <property type="term" value="C:ribosome"/>
    <property type="evidence" value="ECO:0007669"/>
    <property type="project" value="UniProtKB-KW"/>
</dbReference>
<evidence type="ECO:0000313" key="5">
    <source>
        <dbReference type="Proteomes" id="UP000053319"/>
    </source>
</evidence>
<organism evidence="4 5">
    <name type="scientific">Dichomitus squalens (strain LYAD-421)</name>
    <name type="common">Western red white-rot fungus</name>
    <dbReference type="NCBI Taxonomy" id="732165"/>
    <lineage>
        <taxon>Eukaryota</taxon>
        <taxon>Fungi</taxon>
        <taxon>Dikarya</taxon>
        <taxon>Basidiomycota</taxon>
        <taxon>Agaricomycotina</taxon>
        <taxon>Agaricomycetes</taxon>
        <taxon>Polyporales</taxon>
        <taxon>Polyporaceae</taxon>
        <taxon>Dichomitus</taxon>
    </lineage>
</organism>
<dbReference type="RefSeq" id="XP_007365928.1">
    <property type="nucleotide sequence ID" value="XM_007365866.1"/>
</dbReference>
<dbReference type="AlphaFoldDB" id="R7SZT4"/>
<dbReference type="EMBL" id="JH719410">
    <property type="protein sequence ID" value="EJF61483.1"/>
    <property type="molecule type" value="Genomic_DNA"/>
</dbReference>
<comment type="similarity">
    <text evidence="1">Belongs to the universal ribosomal protein uS17 family.</text>
</comment>
<sequence>MPPMSFIGLVTKVGYMSKTATVTVSRFITHAKTGKRLERSKKYLTHDETSQLRLNDTVLIRNCPPISARKRFTLEKVLKSPERAREELHARQAAEAAVRLQTEPNATATA</sequence>
<evidence type="ECO:0000256" key="3">
    <source>
        <dbReference type="ARBA" id="ARBA00023274"/>
    </source>
</evidence>
<dbReference type="GO" id="GO:0006412">
    <property type="term" value="P:translation"/>
    <property type="evidence" value="ECO:0007669"/>
    <property type="project" value="InterPro"/>
</dbReference>
<evidence type="ECO:0000313" key="4">
    <source>
        <dbReference type="EMBL" id="EJF61483.1"/>
    </source>
</evidence>
<reference evidence="4 5" key="1">
    <citation type="journal article" date="2012" name="Science">
        <title>The Paleozoic origin of enzymatic lignin decomposition reconstructed from 31 fungal genomes.</title>
        <authorList>
            <person name="Floudas D."/>
            <person name="Binder M."/>
            <person name="Riley R."/>
            <person name="Barry K."/>
            <person name="Blanchette R.A."/>
            <person name="Henrissat B."/>
            <person name="Martinez A.T."/>
            <person name="Otillar R."/>
            <person name="Spatafora J.W."/>
            <person name="Yadav J.S."/>
            <person name="Aerts A."/>
            <person name="Benoit I."/>
            <person name="Boyd A."/>
            <person name="Carlson A."/>
            <person name="Copeland A."/>
            <person name="Coutinho P.M."/>
            <person name="de Vries R.P."/>
            <person name="Ferreira P."/>
            <person name="Findley K."/>
            <person name="Foster B."/>
            <person name="Gaskell J."/>
            <person name="Glotzer D."/>
            <person name="Gorecki P."/>
            <person name="Heitman J."/>
            <person name="Hesse C."/>
            <person name="Hori C."/>
            <person name="Igarashi K."/>
            <person name="Jurgens J.A."/>
            <person name="Kallen N."/>
            <person name="Kersten P."/>
            <person name="Kohler A."/>
            <person name="Kuees U."/>
            <person name="Kumar T.K.A."/>
            <person name="Kuo A."/>
            <person name="LaButti K."/>
            <person name="Larrondo L.F."/>
            <person name="Lindquist E."/>
            <person name="Ling A."/>
            <person name="Lombard V."/>
            <person name="Lucas S."/>
            <person name="Lundell T."/>
            <person name="Martin R."/>
            <person name="McLaughlin D.J."/>
            <person name="Morgenstern I."/>
            <person name="Morin E."/>
            <person name="Murat C."/>
            <person name="Nagy L.G."/>
            <person name="Nolan M."/>
            <person name="Ohm R.A."/>
            <person name="Patyshakuliyeva A."/>
            <person name="Rokas A."/>
            <person name="Ruiz-Duenas F.J."/>
            <person name="Sabat G."/>
            <person name="Salamov A."/>
            <person name="Samejima M."/>
            <person name="Schmutz J."/>
            <person name="Slot J.C."/>
            <person name="St John F."/>
            <person name="Stenlid J."/>
            <person name="Sun H."/>
            <person name="Sun S."/>
            <person name="Syed K."/>
            <person name="Tsang A."/>
            <person name="Wiebenga A."/>
            <person name="Young D."/>
            <person name="Pisabarro A."/>
            <person name="Eastwood D.C."/>
            <person name="Martin F."/>
            <person name="Cullen D."/>
            <person name="Grigoriev I.V."/>
            <person name="Hibbett D.S."/>
        </authorList>
    </citation>
    <scope>NUCLEOTIDE SEQUENCE [LARGE SCALE GENOMIC DNA]</scope>
    <source>
        <strain evidence="4 5">LYAD-421 SS1</strain>
    </source>
</reference>
<dbReference type="KEGG" id="dsq:DICSQDRAFT_136688"/>
<keyword evidence="2" id="KW-0689">Ribosomal protein</keyword>
<dbReference type="GO" id="GO:1990904">
    <property type="term" value="C:ribonucleoprotein complex"/>
    <property type="evidence" value="ECO:0007669"/>
    <property type="project" value="UniProtKB-KW"/>
</dbReference>
<evidence type="ECO:0000256" key="1">
    <source>
        <dbReference type="ARBA" id="ARBA00010254"/>
    </source>
</evidence>
<dbReference type="SUPFAM" id="SSF50249">
    <property type="entry name" value="Nucleic acid-binding proteins"/>
    <property type="match status" value="1"/>
</dbReference>